<evidence type="ECO:0000256" key="1">
    <source>
        <dbReference type="ARBA" id="ARBA00022500"/>
    </source>
</evidence>
<dbReference type="Gene3D" id="6.10.340.10">
    <property type="match status" value="1"/>
</dbReference>
<evidence type="ECO:0000256" key="4">
    <source>
        <dbReference type="SAM" id="Phobius"/>
    </source>
</evidence>
<dbReference type="InterPro" id="IPR004090">
    <property type="entry name" value="Chemotax_Me-accpt_rcpt"/>
</dbReference>
<accession>A0A318IRX3</accession>
<evidence type="ECO:0000256" key="2">
    <source>
        <dbReference type="ARBA" id="ARBA00029447"/>
    </source>
</evidence>
<comment type="caution">
    <text evidence="6">The sequence shown here is derived from an EMBL/GenBank/DDBJ whole genome shotgun (WGS) entry which is preliminary data.</text>
</comment>
<keyword evidence="3" id="KW-0807">Transducer</keyword>
<dbReference type="Gene3D" id="1.10.287.950">
    <property type="entry name" value="Methyl-accepting chemotaxis protein"/>
    <property type="match status" value="1"/>
</dbReference>
<dbReference type="EMBL" id="QJKB01000015">
    <property type="protein sequence ID" value="PXX37773.1"/>
    <property type="molecule type" value="Genomic_DNA"/>
</dbReference>
<evidence type="ECO:0000256" key="3">
    <source>
        <dbReference type="PROSITE-ProRule" id="PRU00284"/>
    </source>
</evidence>
<dbReference type="SUPFAM" id="SSF58104">
    <property type="entry name" value="Methyl-accepting chemotaxis protein (MCP) signaling domain"/>
    <property type="match status" value="1"/>
</dbReference>
<organism evidence="6 7">
    <name type="scientific">Undibacterium pigrum</name>
    <dbReference type="NCBI Taxonomy" id="401470"/>
    <lineage>
        <taxon>Bacteria</taxon>
        <taxon>Pseudomonadati</taxon>
        <taxon>Pseudomonadota</taxon>
        <taxon>Betaproteobacteria</taxon>
        <taxon>Burkholderiales</taxon>
        <taxon>Oxalobacteraceae</taxon>
        <taxon>Undibacterium</taxon>
    </lineage>
</organism>
<dbReference type="AlphaFoldDB" id="A0A318IRX3"/>
<feature type="transmembrane region" description="Helical" evidence="4">
    <location>
        <begin position="188"/>
        <end position="208"/>
    </location>
</feature>
<dbReference type="PANTHER" id="PTHR43531:SF11">
    <property type="entry name" value="METHYL-ACCEPTING CHEMOTAXIS PROTEIN 3"/>
    <property type="match status" value="1"/>
</dbReference>
<reference evidence="6 7" key="1">
    <citation type="submission" date="2018-05" db="EMBL/GenBank/DDBJ databases">
        <title>Genomic Encyclopedia of Type Strains, Phase IV (KMG-IV): sequencing the most valuable type-strain genomes for metagenomic binning, comparative biology and taxonomic classification.</title>
        <authorList>
            <person name="Goeker M."/>
        </authorList>
    </citation>
    <scope>NUCLEOTIDE SEQUENCE [LARGE SCALE GENOMIC DNA]</scope>
    <source>
        <strain evidence="6 7">DSM 19792</strain>
    </source>
</reference>
<feature type="domain" description="Methyl-accepting transducer" evidence="5">
    <location>
        <begin position="269"/>
        <end position="498"/>
    </location>
</feature>
<dbReference type="GO" id="GO:0004888">
    <property type="term" value="F:transmembrane signaling receptor activity"/>
    <property type="evidence" value="ECO:0007669"/>
    <property type="project" value="InterPro"/>
</dbReference>
<dbReference type="Pfam" id="PF12729">
    <property type="entry name" value="4HB_MCP_1"/>
    <property type="match status" value="1"/>
</dbReference>
<proteinExistence type="inferred from homology"/>
<dbReference type="InterPro" id="IPR024478">
    <property type="entry name" value="HlyB_4HB_MCP"/>
</dbReference>
<keyword evidence="7" id="KW-1185">Reference proteome</keyword>
<keyword evidence="4" id="KW-0812">Transmembrane</keyword>
<dbReference type="GO" id="GO:0006935">
    <property type="term" value="P:chemotaxis"/>
    <property type="evidence" value="ECO:0007669"/>
    <property type="project" value="UniProtKB-KW"/>
</dbReference>
<dbReference type="PANTHER" id="PTHR43531">
    <property type="entry name" value="PROTEIN ICFG"/>
    <property type="match status" value="1"/>
</dbReference>
<dbReference type="PROSITE" id="PS50111">
    <property type="entry name" value="CHEMOTAXIS_TRANSDUC_2"/>
    <property type="match status" value="1"/>
</dbReference>
<sequence length="546" mass="59534">MKTMLKTRLLLIMGIMSALMILLGLAGLYAMKSLHDGLQTGYQNRTLGLAHLSRIEQLLSSNRHAILTAQADTAPEKLKGSADNIERDRRFIDQLWIDFAAMPMSLQARTKSDEFTRLRIAYDHAVTLPAIEALQNSATGKIKEISQLADKLQAPISASMSSLHSMQLDTAKKEFEAADASYRTVRNLMFAALALGLVLAAVLAYFLVHIIYHQLGGEPAYAAQIARQIAEGDLDVSITPEVYDEASLLTSMQSLQSGLAKTVKDMRVDTANIGRTSRQILSSNMMLSSRAELQVNARKKASAAMKELSSSVRHHGEQARQAVQLADDTSELAAKRALAASGAVNTMTQIRHASDKIFDSVQVIDELAFQIDTLTLKATVEDASGSDTGQRLTEIAPEVRDLAQCVSCAVKEIKNILNESREKLDNGSRLISQSNAGTEQMLATMHRVSDLMTEINVSTRKQEAGIRQVTHAISDMDHASLKDAVMVGVATTAAKLLEQQATHLAQLSSGFKLSASSRSQTQLQVVSTEVQVEEAPKRPNLRLVRT</sequence>
<keyword evidence="4" id="KW-1133">Transmembrane helix</keyword>
<dbReference type="GO" id="GO:0016020">
    <property type="term" value="C:membrane"/>
    <property type="evidence" value="ECO:0007669"/>
    <property type="project" value="InterPro"/>
</dbReference>
<feature type="transmembrane region" description="Helical" evidence="4">
    <location>
        <begin position="9"/>
        <end position="31"/>
    </location>
</feature>
<comment type="similarity">
    <text evidence="2">Belongs to the methyl-accepting chemotaxis (MCP) protein family.</text>
</comment>
<dbReference type="PRINTS" id="PR00260">
    <property type="entry name" value="CHEMTRNSDUCR"/>
</dbReference>
<dbReference type="InterPro" id="IPR004089">
    <property type="entry name" value="MCPsignal_dom"/>
</dbReference>
<keyword evidence="4" id="KW-0472">Membrane</keyword>
<keyword evidence="6" id="KW-0675">Receptor</keyword>
<gene>
    <name evidence="6" type="ORF">DFR42_11523</name>
</gene>
<dbReference type="OrthoDB" id="9035482at2"/>
<evidence type="ECO:0000313" key="7">
    <source>
        <dbReference type="Proteomes" id="UP000247792"/>
    </source>
</evidence>
<dbReference type="Pfam" id="PF00015">
    <property type="entry name" value="MCPsignal"/>
    <property type="match status" value="1"/>
</dbReference>
<dbReference type="Proteomes" id="UP000247792">
    <property type="component" value="Unassembled WGS sequence"/>
</dbReference>
<keyword evidence="1" id="KW-0145">Chemotaxis</keyword>
<dbReference type="GO" id="GO:0007165">
    <property type="term" value="P:signal transduction"/>
    <property type="evidence" value="ECO:0007669"/>
    <property type="project" value="UniProtKB-KW"/>
</dbReference>
<dbReference type="SMART" id="SM00283">
    <property type="entry name" value="MA"/>
    <property type="match status" value="1"/>
</dbReference>
<evidence type="ECO:0000313" key="6">
    <source>
        <dbReference type="EMBL" id="PXX37773.1"/>
    </source>
</evidence>
<evidence type="ECO:0000259" key="5">
    <source>
        <dbReference type="PROSITE" id="PS50111"/>
    </source>
</evidence>
<dbReference type="InterPro" id="IPR051310">
    <property type="entry name" value="MCP_chemotaxis"/>
</dbReference>
<protein>
    <submittedName>
        <fullName evidence="6">Methyl-accepting chemotaxis protein/methyl-accepting chemotaxis protein-1 (Serine sensor receptor)</fullName>
    </submittedName>
</protein>
<name>A0A318IRX3_9BURK</name>